<dbReference type="AlphaFoldDB" id="A0A1H8ATL0"/>
<dbReference type="Gene3D" id="3.40.50.360">
    <property type="match status" value="1"/>
</dbReference>
<dbReference type="EMBL" id="FOCG01000001">
    <property type="protein sequence ID" value="SEM73119.1"/>
    <property type="molecule type" value="Genomic_DNA"/>
</dbReference>
<reference evidence="2 3" key="1">
    <citation type="submission" date="2016-10" db="EMBL/GenBank/DDBJ databases">
        <authorList>
            <person name="de Groot N.N."/>
        </authorList>
    </citation>
    <scope>NUCLEOTIDE SEQUENCE [LARGE SCALE GENOMIC DNA]</scope>
    <source>
        <strain evidence="2 3">CGMCC 1.5070</strain>
    </source>
</reference>
<dbReference type="GO" id="GO:0016491">
    <property type="term" value="F:oxidoreductase activity"/>
    <property type="evidence" value="ECO:0007669"/>
    <property type="project" value="InterPro"/>
</dbReference>
<dbReference type="InterPro" id="IPR029039">
    <property type="entry name" value="Flavoprotein-like_sf"/>
</dbReference>
<dbReference type="PANTHER" id="PTHR43741">
    <property type="entry name" value="FMN-DEPENDENT NADH-AZOREDUCTASE 1"/>
    <property type="match status" value="1"/>
</dbReference>
<evidence type="ECO:0000313" key="2">
    <source>
        <dbReference type="EMBL" id="SEM73119.1"/>
    </source>
</evidence>
<evidence type="ECO:0000259" key="1">
    <source>
        <dbReference type="Pfam" id="PF03358"/>
    </source>
</evidence>
<dbReference type="STRING" id="474960.SAMN05216180_1494"/>
<dbReference type="Proteomes" id="UP000199158">
    <property type="component" value="Unassembled WGS sequence"/>
</dbReference>
<feature type="domain" description="NADPH-dependent FMN reductase-like" evidence="1">
    <location>
        <begin position="1"/>
        <end position="149"/>
    </location>
</feature>
<organism evidence="2 3">
    <name type="scientific">Hydrogenoanaerobacterium saccharovorans</name>
    <dbReference type="NCBI Taxonomy" id="474960"/>
    <lineage>
        <taxon>Bacteria</taxon>
        <taxon>Bacillati</taxon>
        <taxon>Bacillota</taxon>
        <taxon>Clostridia</taxon>
        <taxon>Eubacteriales</taxon>
        <taxon>Oscillospiraceae</taxon>
        <taxon>Hydrogenoanaerobacterium</taxon>
    </lineage>
</organism>
<accession>A0A1H8ATL0</accession>
<sequence>MNIVIINGSPRKNGNTYQAVKIVKSNLLQLDPNTTFTEYFLPQDMPEFCRGCFNCFAHGEENCPHAKFVQPILNNMLAADGIIFTTPVYAMSCSGAVKALLDHLAYTFVVHRARPEMVGKNVFILATTAGAGTNSAIKPLKESLSFWGTAKPLVCGIAVRAKELDEMPKKRRDSVYRILKKKSNLFYNRMNKKRKPSLLFRTFFYTICRQRIQLFTPLEKDLSYWKAQGWTADKRPW</sequence>
<dbReference type="SUPFAM" id="SSF52218">
    <property type="entry name" value="Flavoproteins"/>
    <property type="match status" value="1"/>
</dbReference>
<keyword evidence="3" id="KW-1185">Reference proteome</keyword>
<dbReference type="InterPro" id="IPR050104">
    <property type="entry name" value="FMN-dep_NADH:Q_OxRdtase_AzoR1"/>
</dbReference>
<protein>
    <submittedName>
        <fullName evidence="2">NADPH-dependent FMN reductase</fullName>
    </submittedName>
</protein>
<evidence type="ECO:0000313" key="3">
    <source>
        <dbReference type="Proteomes" id="UP000199158"/>
    </source>
</evidence>
<dbReference type="Pfam" id="PF03358">
    <property type="entry name" value="FMN_red"/>
    <property type="match status" value="1"/>
</dbReference>
<dbReference type="PANTHER" id="PTHR43741:SF4">
    <property type="entry name" value="FMN-DEPENDENT NADH:QUINONE OXIDOREDUCTASE"/>
    <property type="match status" value="1"/>
</dbReference>
<name>A0A1H8ATL0_9FIRM</name>
<dbReference type="InterPro" id="IPR005025">
    <property type="entry name" value="FMN_Rdtase-like_dom"/>
</dbReference>
<gene>
    <name evidence="2" type="ORF">SAMN05216180_1494</name>
</gene>
<dbReference type="RefSeq" id="WP_162840838.1">
    <property type="nucleotide sequence ID" value="NZ_FOCG01000001.1"/>
</dbReference>
<proteinExistence type="predicted"/>